<accession>A0A8K0CCV5</accession>
<organism evidence="3 4">
    <name type="scientific">Ignelater luminosus</name>
    <name type="common">Cucubano</name>
    <name type="synonym">Pyrophorus luminosus</name>
    <dbReference type="NCBI Taxonomy" id="2038154"/>
    <lineage>
        <taxon>Eukaryota</taxon>
        <taxon>Metazoa</taxon>
        <taxon>Ecdysozoa</taxon>
        <taxon>Arthropoda</taxon>
        <taxon>Hexapoda</taxon>
        <taxon>Insecta</taxon>
        <taxon>Pterygota</taxon>
        <taxon>Neoptera</taxon>
        <taxon>Endopterygota</taxon>
        <taxon>Coleoptera</taxon>
        <taxon>Polyphaga</taxon>
        <taxon>Elateriformia</taxon>
        <taxon>Elateroidea</taxon>
        <taxon>Elateridae</taxon>
        <taxon>Agrypninae</taxon>
        <taxon>Pyrophorini</taxon>
        <taxon>Ignelater</taxon>
    </lineage>
</organism>
<comment type="caution">
    <text evidence="3">The sequence shown here is derived from an EMBL/GenBank/DDBJ whole genome shotgun (WGS) entry which is preliminary data.</text>
</comment>
<dbReference type="Pfam" id="PF24681">
    <property type="entry name" value="Kelch_KLHDC2_KLHL20_DRC7"/>
    <property type="match status" value="2"/>
</dbReference>
<dbReference type="EMBL" id="VTPC01090291">
    <property type="protein sequence ID" value="KAF2883774.1"/>
    <property type="molecule type" value="Genomic_DNA"/>
</dbReference>
<proteinExistence type="predicted"/>
<dbReference type="Proteomes" id="UP000801492">
    <property type="component" value="Unassembled WGS sequence"/>
</dbReference>
<gene>
    <name evidence="3" type="ORF">ILUMI_22406</name>
</gene>
<name>A0A8K0CCV5_IGNLU</name>
<evidence type="ECO:0000313" key="4">
    <source>
        <dbReference type="Proteomes" id="UP000801492"/>
    </source>
</evidence>
<evidence type="ECO:0000256" key="2">
    <source>
        <dbReference type="ARBA" id="ARBA00022737"/>
    </source>
</evidence>
<dbReference type="GO" id="GO:0032874">
    <property type="term" value="P:positive regulation of stress-activated MAPK cascade"/>
    <property type="evidence" value="ECO:0007669"/>
    <property type="project" value="TreeGrafter"/>
</dbReference>
<dbReference type="Gene3D" id="2.120.10.80">
    <property type="entry name" value="Kelch-type beta propeller"/>
    <property type="match status" value="2"/>
</dbReference>
<sequence>MNQSENTNIYSFKLFDFHFVNVNPACTTIPSPRSGHRILCTARYIYLYGGYNPSLNPPTCQDIWKFNFATRKWKRCAENQNIPNEVTSIAAVRRKHELLVFGGTAVPFGFRCSNKLHSFHVNDKTESFSTYRISGKSPQSMYGQAMVLHKNLLYVIGGTDGFTFTCDIHRVNLNKDVKVWKQMYKTSRITVDNCEDNAPYEPEGRYRHEVGFDGNNIFLIGGGTSCKSYNLTEIPIFNIASRTWRRETSIAVANGELSYPQPRKCHGLVQFKSGNKNYVYIVCGLGDEGALNDLWRLQLSTLQWTLIKNPVLPKGLYFHATALSYHGKMYIFGGINGSRDLKRTNDIYCAWMYIPKLSEICWEAVLYYIGYKNVTKTILRQLKVPERFINRLS</sequence>
<dbReference type="SUPFAM" id="SSF50965">
    <property type="entry name" value="Galactose oxidase, central domain"/>
    <property type="match status" value="1"/>
</dbReference>
<dbReference type="OrthoDB" id="7676067at2759"/>
<keyword evidence="4" id="KW-1185">Reference proteome</keyword>
<evidence type="ECO:0000313" key="3">
    <source>
        <dbReference type="EMBL" id="KAF2883774.1"/>
    </source>
</evidence>
<dbReference type="AlphaFoldDB" id="A0A8K0CCV5"/>
<keyword evidence="1" id="KW-0880">Kelch repeat</keyword>
<evidence type="ECO:0000256" key="1">
    <source>
        <dbReference type="ARBA" id="ARBA00022441"/>
    </source>
</evidence>
<dbReference type="PANTHER" id="PTHR46428">
    <property type="entry name" value="KELCH DOMAIN-CONTAINING PROTEIN 10"/>
    <property type="match status" value="1"/>
</dbReference>
<reference evidence="3" key="1">
    <citation type="submission" date="2019-08" db="EMBL/GenBank/DDBJ databases">
        <title>The genome of the North American firefly Photinus pyralis.</title>
        <authorList>
            <consortium name="Photinus pyralis genome working group"/>
            <person name="Fallon T.R."/>
            <person name="Sander Lower S.E."/>
            <person name="Weng J.-K."/>
        </authorList>
    </citation>
    <scope>NUCLEOTIDE SEQUENCE</scope>
    <source>
        <strain evidence="3">TRF0915ILg1</strain>
        <tissue evidence="3">Whole body</tissue>
    </source>
</reference>
<dbReference type="InterPro" id="IPR015915">
    <property type="entry name" value="Kelch-typ_b-propeller"/>
</dbReference>
<dbReference type="InterPro" id="IPR011043">
    <property type="entry name" value="Gal_Oxase/kelch_b-propeller"/>
</dbReference>
<dbReference type="InterPro" id="IPR052125">
    <property type="entry name" value="KLHDC10"/>
</dbReference>
<evidence type="ECO:0008006" key="5">
    <source>
        <dbReference type="Google" id="ProtNLM"/>
    </source>
</evidence>
<protein>
    <recommendedName>
        <fullName evidence="5">Kelch domain-containing protein 10</fullName>
    </recommendedName>
</protein>
<dbReference type="PANTHER" id="PTHR46428:SF1">
    <property type="entry name" value="KELCH DOMAIN-CONTAINING PROTEIN 10"/>
    <property type="match status" value="1"/>
</dbReference>
<keyword evidence="2" id="KW-0677">Repeat</keyword>